<keyword evidence="6" id="KW-1003">Cell membrane</keyword>
<name>A0A1M4TVZ6_9THEO</name>
<feature type="transmembrane region" description="Helical" evidence="6">
    <location>
        <begin position="37"/>
        <end position="57"/>
    </location>
</feature>
<keyword evidence="8" id="KW-1185">Reference proteome</keyword>
<feature type="transmembrane region" description="Helical" evidence="6">
    <location>
        <begin position="94"/>
        <end position="113"/>
    </location>
</feature>
<evidence type="ECO:0000313" key="7">
    <source>
        <dbReference type="EMBL" id="SHE48477.1"/>
    </source>
</evidence>
<dbReference type="InterPro" id="IPR051598">
    <property type="entry name" value="TSUP/Inactive_protease-like"/>
</dbReference>
<evidence type="ECO:0000313" key="8">
    <source>
        <dbReference type="Proteomes" id="UP000184088"/>
    </source>
</evidence>
<dbReference type="GO" id="GO:0005886">
    <property type="term" value="C:plasma membrane"/>
    <property type="evidence" value="ECO:0007669"/>
    <property type="project" value="UniProtKB-SubCell"/>
</dbReference>
<keyword evidence="4 6" id="KW-1133">Transmembrane helix</keyword>
<evidence type="ECO:0000256" key="4">
    <source>
        <dbReference type="ARBA" id="ARBA00022989"/>
    </source>
</evidence>
<comment type="similarity">
    <text evidence="2 6">Belongs to the 4-toluene sulfonate uptake permease (TSUP) (TC 2.A.102) family.</text>
</comment>
<feature type="transmembrane region" description="Helical" evidence="6">
    <location>
        <begin position="64"/>
        <end position="88"/>
    </location>
</feature>
<evidence type="ECO:0000256" key="5">
    <source>
        <dbReference type="ARBA" id="ARBA00023136"/>
    </source>
</evidence>
<dbReference type="Proteomes" id="UP000184088">
    <property type="component" value="Unassembled WGS sequence"/>
</dbReference>
<gene>
    <name evidence="7" type="ORF">SAMN02746089_00312</name>
</gene>
<dbReference type="EMBL" id="FQVH01000002">
    <property type="protein sequence ID" value="SHE48477.1"/>
    <property type="molecule type" value="Genomic_DNA"/>
</dbReference>
<protein>
    <recommendedName>
        <fullName evidence="6">Probable membrane transporter protein</fullName>
    </recommendedName>
</protein>
<dbReference type="AlphaFoldDB" id="A0A1M4TVZ6"/>
<keyword evidence="3 6" id="KW-0812">Transmembrane</keyword>
<dbReference type="PANTHER" id="PTHR43701:SF2">
    <property type="entry name" value="MEMBRANE TRANSPORTER PROTEIN YJNA-RELATED"/>
    <property type="match status" value="1"/>
</dbReference>
<evidence type="ECO:0000256" key="2">
    <source>
        <dbReference type="ARBA" id="ARBA00009142"/>
    </source>
</evidence>
<evidence type="ECO:0000256" key="3">
    <source>
        <dbReference type="ARBA" id="ARBA00022692"/>
    </source>
</evidence>
<proteinExistence type="inferred from homology"/>
<dbReference type="Pfam" id="PF01925">
    <property type="entry name" value="TauE"/>
    <property type="match status" value="1"/>
</dbReference>
<evidence type="ECO:0000256" key="1">
    <source>
        <dbReference type="ARBA" id="ARBA00004141"/>
    </source>
</evidence>
<sequence>MILFIIGILSGIIGGMGIGGGTILIPALSIFSRVDQHIAQSVNLLVFIPMATAALITHYKNNNLIFKIIISLIPGGIMGSILGAYIAIWLSSMILKRMFAVFLILMGIYEILYKKSGKKHW</sequence>
<feature type="transmembrane region" description="Helical" evidence="6">
    <location>
        <begin position="7"/>
        <end position="31"/>
    </location>
</feature>
<dbReference type="RefSeq" id="WP_073341338.1">
    <property type="nucleotide sequence ID" value="NZ_FQVH01000002.1"/>
</dbReference>
<keyword evidence="5 6" id="KW-0472">Membrane</keyword>
<dbReference type="STRING" id="1121256.SAMN02746089_00312"/>
<dbReference type="PANTHER" id="PTHR43701">
    <property type="entry name" value="MEMBRANE TRANSPORTER PROTEIN MJ0441-RELATED"/>
    <property type="match status" value="1"/>
</dbReference>
<accession>A0A1M4TVZ6</accession>
<dbReference type="OrthoDB" id="25340at2"/>
<organism evidence="7 8">
    <name type="scientific">Caldanaerobius fijiensis DSM 17918</name>
    <dbReference type="NCBI Taxonomy" id="1121256"/>
    <lineage>
        <taxon>Bacteria</taxon>
        <taxon>Bacillati</taxon>
        <taxon>Bacillota</taxon>
        <taxon>Clostridia</taxon>
        <taxon>Thermoanaerobacterales</taxon>
        <taxon>Thermoanaerobacteraceae</taxon>
        <taxon>Caldanaerobius</taxon>
    </lineage>
</organism>
<evidence type="ECO:0000256" key="6">
    <source>
        <dbReference type="RuleBase" id="RU363041"/>
    </source>
</evidence>
<dbReference type="InterPro" id="IPR002781">
    <property type="entry name" value="TM_pro_TauE-like"/>
</dbReference>
<comment type="subcellular location">
    <subcellularLocation>
        <location evidence="6">Cell membrane</location>
        <topology evidence="6">Multi-pass membrane protein</topology>
    </subcellularLocation>
    <subcellularLocation>
        <location evidence="1">Membrane</location>
        <topology evidence="1">Multi-pass membrane protein</topology>
    </subcellularLocation>
</comment>
<reference evidence="7 8" key="1">
    <citation type="submission" date="2016-11" db="EMBL/GenBank/DDBJ databases">
        <authorList>
            <person name="Jaros S."/>
            <person name="Januszkiewicz K."/>
            <person name="Wedrychowicz H."/>
        </authorList>
    </citation>
    <scope>NUCLEOTIDE SEQUENCE [LARGE SCALE GENOMIC DNA]</scope>
    <source>
        <strain evidence="7 8">DSM 17918</strain>
    </source>
</reference>